<dbReference type="STRING" id="1423744.FC86_GL000324"/>
<dbReference type="PANTHER" id="PTHR33449">
    <property type="entry name" value="NUCLEOID-ASSOCIATED PROTEIN YBAB"/>
    <property type="match status" value="1"/>
</dbReference>
<sequence>MMGGKNMAGMMKQMQKMQKEVKKTQDALNEQDFVGKSANDYVVATFKGDKTMVDLQINPEVMDPEDPDMAQDLIVDAVNQAITQINNETEQKLGKYTKGLM</sequence>
<evidence type="ECO:0000256" key="1">
    <source>
        <dbReference type="ARBA" id="ARBA00023125"/>
    </source>
</evidence>
<comment type="similarity">
    <text evidence="2">Belongs to the YbaB/EbfC family.</text>
</comment>
<evidence type="ECO:0000256" key="3">
    <source>
        <dbReference type="SAM" id="MobiDB-lite"/>
    </source>
</evidence>
<keyword evidence="2" id="KW-0963">Cytoplasm</keyword>
<dbReference type="HAMAP" id="MF_00274">
    <property type="entry name" value="DNA_YbaB_EbfC"/>
    <property type="match status" value="1"/>
</dbReference>
<dbReference type="NCBIfam" id="TIGR00103">
    <property type="entry name" value="DNA_YbaB_EbfC"/>
    <property type="match status" value="1"/>
</dbReference>
<comment type="function">
    <text evidence="2">Binds to DNA and alters its conformation. May be involved in regulation of gene expression, nucleoid organization and DNA protection.</text>
</comment>
<dbReference type="GO" id="GO:0043590">
    <property type="term" value="C:bacterial nucleoid"/>
    <property type="evidence" value="ECO:0007669"/>
    <property type="project" value="UniProtKB-UniRule"/>
</dbReference>
<organism evidence="4 5">
    <name type="scientific">Holzapfeliella floricola DSM 23037 = JCM 16512</name>
    <dbReference type="NCBI Taxonomy" id="1423744"/>
    <lineage>
        <taxon>Bacteria</taxon>
        <taxon>Bacillati</taxon>
        <taxon>Bacillota</taxon>
        <taxon>Bacilli</taxon>
        <taxon>Lactobacillales</taxon>
        <taxon>Lactobacillaceae</taxon>
        <taxon>Holzapfeliella</taxon>
    </lineage>
</organism>
<accession>A0A0R2DL83</accession>
<dbReference type="OrthoDB" id="9795263at2"/>
<comment type="caution">
    <text evidence="4">The sequence shown here is derived from an EMBL/GenBank/DDBJ whole genome shotgun (WGS) entry which is preliminary data.</text>
</comment>
<dbReference type="InterPro" id="IPR036894">
    <property type="entry name" value="YbaB-like_sf"/>
</dbReference>
<dbReference type="EMBL" id="AYZL01000016">
    <property type="protein sequence ID" value="KRN04227.1"/>
    <property type="molecule type" value="Genomic_DNA"/>
</dbReference>
<dbReference type="Proteomes" id="UP000051378">
    <property type="component" value="Unassembled WGS sequence"/>
</dbReference>
<dbReference type="InterPro" id="IPR004401">
    <property type="entry name" value="YbaB/EbfC"/>
</dbReference>
<dbReference type="SUPFAM" id="SSF82607">
    <property type="entry name" value="YbaB-like"/>
    <property type="match status" value="1"/>
</dbReference>
<feature type="compositionally biased region" description="Low complexity" evidence="3">
    <location>
        <begin position="1"/>
        <end position="16"/>
    </location>
</feature>
<reference evidence="4 5" key="1">
    <citation type="journal article" date="2015" name="Genome Announc.">
        <title>Expanding the biotechnology potential of lactobacilli through comparative genomics of 213 strains and associated genera.</title>
        <authorList>
            <person name="Sun Z."/>
            <person name="Harris H.M."/>
            <person name="McCann A."/>
            <person name="Guo C."/>
            <person name="Argimon S."/>
            <person name="Zhang W."/>
            <person name="Yang X."/>
            <person name="Jeffery I.B."/>
            <person name="Cooney J.C."/>
            <person name="Kagawa T.F."/>
            <person name="Liu W."/>
            <person name="Song Y."/>
            <person name="Salvetti E."/>
            <person name="Wrobel A."/>
            <person name="Rasinkangas P."/>
            <person name="Parkhill J."/>
            <person name="Rea M.C."/>
            <person name="O'Sullivan O."/>
            <person name="Ritari J."/>
            <person name="Douillard F.P."/>
            <person name="Paul Ross R."/>
            <person name="Yang R."/>
            <person name="Briner A.E."/>
            <person name="Felis G.E."/>
            <person name="de Vos W.M."/>
            <person name="Barrangou R."/>
            <person name="Klaenhammer T.R."/>
            <person name="Caufield P.W."/>
            <person name="Cui Y."/>
            <person name="Zhang H."/>
            <person name="O'Toole P.W."/>
        </authorList>
    </citation>
    <scope>NUCLEOTIDE SEQUENCE [LARGE SCALE GENOMIC DNA]</scope>
    <source>
        <strain evidence="4 5">DSM 23037</strain>
    </source>
</reference>
<dbReference type="RefSeq" id="WP_056974487.1">
    <property type="nucleotide sequence ID" value="NZ_AYZL01000016.1"/>
</dbReference>
<gene>
    <name evidence="4" type="ORF">FC86_GL000324</name>
</gene>
<dbReference type="GO" id="GO:0005829">
    <property type="term" value="C:cytosol"/>
    <property type="evidence" value="ECO:0007669"/>
    <property type="project" value="TreeGrafter"/>
</dbReference>
<name>A0A0R2DL83_9LACO</name>
<dbReference type="AlphaFoldDB" id="A0A0R2DL83"/>
<feature type="region of interest" description="Disordered" evidence="3">
    <location>
        <begin position="1"/>
        <end position="24"/>
    </location>
</feature>
<evidence type="ECO:0000313" key="5">
    <source>
        <dbReference type="Proteomes" id="UP000051378"/>
    </source>
</evidence>
<comment type="subunit">
    <text evidence="2">Homodimer.</text>
</comment>
<protein>
    <recommendedName>
        <fullName evidence="2">Nucleoid-associated protein FC86_GL000324</fullName>
    </recommendedName>
</protein>
<evidence type="ECO:0000256" key="2">
    <source>
        <dbReference type="HAMAP-Rule" id="MF_00274"/>
    </source>
</evidence>
<dbReference type="PANTHER" id="PTHR33449:SF1">
    <property type="entry name" value="NUCLEOID-ASSOCIATED PROTEIN YBAB"/>
    <property type="match status" value="1"/>
</dbReference>
<dbReference type="PIRSF" id="PIRSF004555">
    <property type="entry name" value="UCP004555"/>
    <property type="match status" value="1"/>
</dbReference>
<dbReference type="Pfam" id="PF02575">
    <property type="entry name" value="YbaB_DNA_bd"/>
    <property type="match status" value="1"/>
</dbReference>
<dbReference type="PATRIC" id="fig|1423744.4.peg.331"/>
<keyword evidence="1 2" id="KW-0238">DNA-binding</keyword>
<keyword evidence="5" id="KW-1185">Reference proteome</keyword>
<comment type="subcellular location">
    <subcellularLocation>
        <location evidence="2">Cytoplasm</location>
        <location evidence="2">Nucleoid</location>
    </subcellularLocation>
</comment>
<dbReference type="Gene3D" id="3.30.1310.10">
    <property type="entry name" value="Nucleoid-associated protein YbaB-like domain"/>
    <property type="match status" value="1"/>
</dbReference>
<evidence type="ECO:0000313" key="4">
    <source>
        <dbReference type="EMBL" id="KRN04227.1"/>
    </source>
</evidence>
<dbReference type="GO" id="GO:0003677">
    <property type="term" value="F:DNA binding"/>
    <property type="evidence" value="ECO:0007669"/>
    <property type="project" value="UniProtKB-UniRule"/>
</dbReference>
<proteinExistence type="inferred from homology"/>